<sequence length="64" mass="7683">MDLLCVVDQSVEQRWRRVAEMFAKFVEDELGVRPKGRRPAFRREHDLVVHLFGDQIEQFTTHEQ</sequence>
<reference evidence="1 2" key="1">
    <citation type="journal article" date="2014" name="PLoS Genet.">
        <title>Phylogenetically driven sequencing of extremely halophilic archaea reveals strategies for static and dynamic osmo-response.</title>
        <authorList>
            <person name="Becker E.A."/>
            <person name="Seitzer P.M."/>
            <person name="Tritt A."/>
            <person name="Larsen D."/>
            <person name="Krusor M."/>
            <person name="Yao A.I."/>
            <person name="Wu D."/>
            <person name="Madern D."/>
            <person name="Eisen J.A."/>
            <person name="Darling A.E."/>
            <person name="Facciotti M.T."/>
        </authorList>
    </citation>
    <scope>NUCLEOTIDE SEQUENCE [LARGE SCALE GENOMIC DNA]</scope>
    <source>
        <strain evidence="1 2">SP2</strain>
    </source>
</reference>
<protein>
    <submittedName>
        <fullName evidence="1">Uncharacterized protein</fullName>
    </submittedName>
</protein>
<dbReference type="AlphaFoldDB" id="L9XP45"/>
<gene>
    <name evidence="1" type="ORF">C490_16406</name>
</gene>
<evidence type="ECO:0000313" key="2">
    <source>
        <dbReference type="Proteomes" id="UP000011613"/>
    </source>
</evidence>
<name>L9XP45_NATGS</name>
<dbReference type="EMBL" id="AOIC01000117">
    <property type="protein sequence ID" value="ELY63196.1"/>
    <property type="molecule type" value="Genomic_DNA"/>
</dbReference>
<dbReference type="Proteomes" id="UP000011613">
    <property type="component" value="Unassembled WGS sequence"/>
</dbReference>
<proteinExistence type="predicted"/>
<evidence type="ECO:0000313" key="1">
    <source>
        <dbReference type="EMBL" id="ELY63196.1"/>
    </source>
</evidence>
<comment type="caution">
    <text evidence="1">The sequence shown here is derived from an EMBL/GenBank/DDBJ whole genome shotgun (WGS) entry which is preliminary data.</text>
</comment>
<accession>L9XP45</accession>
<organism evidence="1 2">
    <name type="scientific">Natronobacterium gregoryi (strain ATCC 43098 / DSM 3393 / CCM 3738 / CIP 104747 / IAM 13177 / JCM 8860 / NBRC 102187 / NCIMB 2189 / SP2)</name>
    <dbReference type="NCBI Taxonomy" id="797304"/>
    <lineage>
        <taxon>Archaea</taxon>
        <taxon>Methanobacteriati</taxon>
        <taxon>Methanobacteriota</taxon>
        <taxon>Stenosarchaea group</taxon>
        <taxon>Halobacteria</taxon>
        <taxon>Halobacteriales</taxon>
        <taxon>Natrialbaceae</taxon>
        <taxon>Natronobacterium</taxon>
    </lineage>
</organism>